<evidence type="ECO:0000256" key="6">
    <source>
        <dbReference type="SAM" id="Phobius"/>
    </source>
</evidence>
<evidence type="ECO:0000256" key="4">
    <source>
        <dbReference type="ARBA" id="ARBA00022989"/>
    </source>
</evidence>
<feature type="transmembrane region" description="Helical" evidence="6">
    <location>
        <begin position="96"/>
        <end position="114"/>
    </location>
</feature>
<dbReference type="SUPFAM" id="SSF103481">
    <property type="entry name" value="Multidrug resistance efflux transporter EmrE"/>
    <property type="match status" value="2"/>
</dbReference>
<gene>
    <name evidence="8" type="ORF">DJ019_10340</name>
</gene>
<feature type="domain" description="EamA" evidence="7">
    <location>
        <begin position="146"/>
        <end position="271"/>
    </location>
</feature>
<evidence type="ECO:0000256" key="1">
    <source>
        <dbReference type="ARBA" id="ARBA00004141"/>
    </source>
</evidence>
<feature type="transmembrane region" description="Helical" evidence="6">
    <location>
        <begin position="72"/>
        <end position="90"/>
    </location>
</feature>
<feature type="transmembrane region" description="Helical" evidence="6">
    <location>
        <begin position="259"/>
        <end position="276"/>
    </location>
</feature>
<feature type="transmembrane region" description="Helical" evidence="6">
    <location>
        <begin position="30"/>
        <end position="52"/>
    </location>
</feature>
<evidence type="ECO:0000256" key="2">
    <source>
        <dbReference type="ARBA" id="ARBA00009853"/>
    </source>
</evidence>
<protein>
    <submittedName>
        <fullName evidence="8">EamA/RhaT family transporter</fullName>
    </submittedName>
</protein>
<keyword evidence="9" id="KW-1185">Reference proteome</keyword>
<keyword evidence="4 6" id="KW-1133">Transmembrane helix</keyword>
<dbReference type="PANTHER" id="PTHR22911:SF6">
    <property type="entry name" value="SOLUTE CARRIER FAMILY 35 MEMBER G1"/>
    <property type="match status" value="1"/>
</dbReference>
<reference evidence="8 9" key="1">
    <citation type="submission" date="2018-05" db="EMBL/GenBank/DDBJ databases">
        <authorList>
            <person name="Lanie J.A."/>
            <person name="Ng W.-L."/>
            <person name="Kazmierczak K.M."/>
            <person name="Andrzejewski T.M."/>
            <person name="Davidsen T.M."/>
            <person name="Wayne K.J."/>
            <person name="Tettelin H."/>
            <person name="Glass J.I."/>
            <person name="Rusch D."/>
            <person name="Podicherti R."/>
            <person name="Tsui H.-C.T."/>
            <person name="Winkler M.E."/>
        </authorList>
    </citation>
    <scope>NUCLEOTIDE SEQUENCE [LARGE SCALE GENOMIC DNA]</scope>
    <source>
        <strain evidence="8 9">BUT-10</strain>
    </source>
</reference>
<dbReference type="Pfam" id="PF00892">
    <property type="entry name" value="EamA"/>
    <property type="match status" value="2"/>
</dbReference>
<evidence type="ECO:0000313" key="8">
    <source>
        <dbReference type="EMBL" id="RAK65364.1"/>
    </source>
</evidence>
<feature type="transmembrane region" description="Helical" evidence="6">
    <location>
        <begin position="5"/>
        <end position="24"/>
    </location>
</feature>
<evidence type="ECO:0000259" key="7">
    <source>
        <dbReference type="Pfam" id="PF00892"/>
    </source>
</evidence>
<keyword evidence="5 6" id="KW-0472">Membrane</keyword>
<dbReference type="Proteomes" id="UP000249524">
    <property type="component" value="Unassembled WGS sequence"/>
</dbReference>
<proteinExistence type="inferred from homology"/>
<name>A0A328BHJ7_9CAUL</name>
<comment type="similarity">
    <text evidence="2">Belongs to the drug/metabolite transporter (DMT) superfamily. 10 TMS drug/metabolite exporter (DME) (TC 2.A.7.3) family.</text>
</comment>
<feature type="transmembrane region" description="Helical" evidence="6">
    <location>
        <begin position="204"/>
        <end position="222"/>
    </location>
</feature>
<comment type="subcellular location">
    <subcellularLocation>
        <location evidence="1">Membrane</location>
        <topology evidence="1">Multi-pass membrane protein</topology>
    </subcellularLocation>
</comment>
<feature type="transmembrane region" description="Helical" evidence="6">
    <location>
        <begin position="234"/>
        <end position="253"/>
    </location>
</feature>
<dbReference type="GO" id="GO:0016020">
    <property type="term" value="C:membrane"/>
    <property type="evidence" value="ECO:0007669"/>
    <property type="project" value="UniProtKB-SubCell"/>
</dbReference>
<sequence length="291" mass="30968">MLAGIAFRVTAMACMALLSALVKWTGSRGIPVFEIILFRNLFAFVPLGLYIWRTTGFSVLKTRRPFGHLVRATVGLSGMVCGFSAVQYLPLTEATALQFTSPLFMTALSALLLSEKVGRHRWAAVVVGFVGVLIMARPLPGQMNVPGVTLGILSALGAAGAMVAIRQISDTEKGPTIVFYFTLGGVAIGMVGSAFHWVTPDPQTMGLLVVAGLIGGVGQLFLTEALRQAPIGVIAPFDYTQLVWASLLGLVIWGELPHPLTLIGAFIVAASGVYILHRELRRFRAESGAGT</sequence>
<keyword evidence="3 6" id="KW-0812">Transmembrane</keyword>
<dbReference type="InterPro" id="IPR000620">
    <property type="entry name" value="EamA_dom"/>
</dbReference>
<organism evidence="8 9">
    <name type="scientific">Phenylobacterium kunshanense</name>
    <dbReference type="NCBI Taxonomy" id="1445034"/>
    <lineage>
        <taxon>Bacteria</taxon>
        <taxon>Pseudomonadati</taxon>
        <taxon>Pseudomonadota</taxon>
        <taxon>Alphaproteobacteria</taxon>
        <taxon>Caulobacterales</taxon>
        <taxon>Caulobacteraceae</taxon>
        <taxon>Phenylobacterium</taxon>
    </lineage>
</organism>
<dbReference type="AlphaFoldDB" id="A0A328BHJ7"/>
<evidence type="ECO:0000313" key="9">
    <source>
        <dbReference type="Proteomes" id="UP000249524"/>
    </source>
</evidence>
<comment type="caution">
    <text evidence="8">The sequence shown here is derived from an EMBL/GenBank/DDBJ whole genome shotgun (WGS) entry which is preliminary data.</text>
</comment>
<accession>A0A328BHJ7</accession>
<dbReference type="EMBL" id="QFYS01000004">
    <property type="protein sequence ID" value="RAK65364.1"/>
    <property type="molecule type" value="Genomic_DNA"/>
</dbReference>
<evidence type="ECO:0000256" key="3">
    <source>
        <dbReference type="ARBA" id="ARBA00022692"/>
    </source>
</evidence>
<feature type="transmembrane region" description="Helical" evidence="6">
    <location>
        <begin position="145"/>
        <end position="165"/>
    </location>
</feature>
<evidence type="ECO:0000256" key="5">
    <source>
        <dbReference type="ARBA" id="ARBA00023136"/>
    </source>
</evidence>
<feature type="transmembrane region" description="Helical" evidence="6">
    <location>
        <begin position="177"/>
        <end position="198"/>
    </location>
</feature>
<dbReference type="InterPro" id="IPR037185">
    <property type="entry name" value="EmrE-like"/>
</dbReference>
<feature type="domain" description="EamA" evidence="7">
    <location>
        <begin position="3"/>
        <end position="135"/>
    </location>
</feature>
<dbReference type="PANTHER" id="PTHR22911">
    <property type="entry name" value="ACYL-MALONYL CONDENSING ENZYME-RELATED"/>
    <property type="match status" value="1"/>
</dbReference>
<feature type="transmembrane region" description="Helical" evidence="6">
    <location>
        <begin position="121"/>
        <end position="139"/>
    </location>
</feature>